<dbReference type="AlphaFoldDB" id="A0A2B7Z9P8"/>
<feature type="region of interest" description="Disordered" evidence="1">
    <location>
        <begin position="53"/>
        <end position="78"/>
    </location>
</feature>
<evidence type="ECO:0000256" key="1">
    <source>
        <dbReference type="SAM" id="MobiDB-lite"/>
    </source>
</evidence>
<evidence type="ECO:0000313" key="2">
    <source>
        <dbReference type="EMBL" id="PGH29547.1"/>
    </source>
</evidence>
<proteinExistence type="predicted"/>
<sequence length="78" mass="7264">MLPECPVTGPHTAGGWGEVAWEKAFLAACMAIEPAEAAAWVPLATGGAVGSEVDRGGGGRGAAAVGGGGGGASGADEG</sequence>
<comment type="caution">
    <text evidence="2">The sequence shown here is derived from an EMBL/GenBank/DDBJ whole genome shotgun (WGS) entry which is preliminary data.</text>
</comment>
<dbReference type="EMBL" id="PDND01000231">
    <property type="protein sequence ID" value="PGH29547.1"/>
    <property type="molecule type" value="Genomic_DNA"/>
</dbReference>
<gene>
    <name evidence="2" type="ORF">GX50_07689</name>
</gene>
<name>A0A2B7Z9P8_9EURO</name>
<reference evidence="2 3" key="1">
    <citation type="submission" date="2017-10" db="EMBL/GenBank/DDBJ databases">
        <title>Comparative genomics in systemic dimorphic fungi from Ajellomycetaceae.</title>
        <authorList>
            <person name="Munoz J.F."/>
            <person name="Mcewen J.G."/>
            <person name="Clay O.K."/>
            <person name="Cuomo C.A."/>
        </authorList>
    </citation>
    <scope>NUCLEOTIDE SEQUENCE [LARGE SCALE GENOMIC DNA]</scope>
    <source>
        <strain evidence="2 3">UAMH4076</strain>
    </source>
</reference>
<evidence type="ECO:0000313" key="3">
    <source>
        <dbReference type="Proteomes" id="UP000226031"/>
    </source>
</evidence>
<organism evidence="2 3">
    <name type="scientific">[Emmonsia] crescens</name>
    <dbReference type="NCBI Taxonomy" id="73230"/>
    <lineage>
        <taxon>Eukaryota</taxon>
        <taxon>Fungi</taxon>
        <taxon>Dikarya</taxon>
        <taxon>Ascomycota</taxon>
        <taxon>Pezizomycotina</taxon>
        <taxon>Eurotiomycetes</taxon>
        <taxon>Eurotiomycetidae</taxon>
        <taxon>Onygenales</taxon>
        <taxon>Ajellomycetaceae</taxon>
        <taxon>Emergomyces</taxon>
    </lineage>
</organism>
<accession>A0A2B7Z9P8</accession>
<protein>
    <submittedName>
        <fullName evidence="2">Uncharacterized protein</fullName>
    </submittedName>
</protein>
<feature type="compositionally biased region" description="Gly residues" evidence="1">
    <location>
        <begin position="58"/>
        <end position="78"/>
    </location>
</feature>
<dbReference type="Proteomes" id="UP000226031">
    <property type="component" value="Unassembled WGS sequence"/>
</dbReference>
<keyword evidence="3" id="KW-1185">Reference proteome</keyword>